<dbReference type="Proteomes" id="UP001175261">
    <property type="component" value="Unassembled WGS sequence"/>
</dbReference>
<organism evidence="1 2">
    <name type="scientific">Sarocladium strictum</name>
    <name type="common">Black bundle disease fungus</name>
    <name type="synonym">Acremonium strictum</name>
    <dbReference type="NCBI Taxonomy" id="5046"/>
    <lineage>
        <taxon>Eukaryota</taxon>
        <taxon>Fungi</taxon>
        <taxon>Dikarya</taxon>
        <taxon>Ascomycota</taxon>
        <taxon>Pezizomycotina</taxon>
        <taxon>Sordariomycetes</taxon>
        <taxon>Hypocreomycetidae</taxon>
        <taxon>Hypocreales</taxon>
        <taxon>Sarocladiaceae</taxon>
        <taxon>Sarocladium</taxon>
    </lineage>
</organism>
<evidence type="ECO:0000313" key="1">
    <source>
        <dbReference type="EMBL" id="KAK0384348.1"/>
    </source>
</evidence>
<proteinExistence type="predicted"/>
<accession>A0AA39L4Z5</accession>
<evidence type="ECO:0000313" key="2">
    <source>
        <dbReference type="Proteomes" id="UP001175261"/>
    </source>
</evidence>
<comment type="caution">
    <text evidence="1">The sequence shown here is derived from an EMBL/GenBank/DDBJ whole genome shotgun (WGS) entry which is preliminary data.</text>
</comment>
<sequence length="324" mass="36139">MSLPLKVKLGLRTHWDPPTCPAAKALQKLRDNLGVSLTCNPEWPIIVAELRPIYDERGIDLVASIAGLVHGLCEAVAELVEDETWADALWDKLGDAPRTLSVFPEVPANPLERPRARWDTQRGGIVLDIPRSAIATPLEYVPALQEDLRTAFDAKQDPAQLPEIEDAVLVGSAFQDLSLQPTTTSHPTIQYLPDASSLPRPDELLQQPPYHMIVRSMGEHRLDVECTHSPSLKVLATYLQRWCRTNHNLSTKPPVVDVRLEQGSFGAGVLHDLLTVRAEDGRLARYHVSPTLVLHLAESVLGYERVHTDSCSWQFRRNTAFKMV</sequence>
<name>A0AA39L4Z5_SARSR</name>
<dbReference type="EMBL" id="JAPDFR010000008">
    <property type="protein sequence ID" value="KAK0384348.1"/>
    <property type="molecule type" value="Genomic_DNA"/>
</dbReference>
<dbReference type="AlphaFoldDB" id="A0AA39L4Z5"/>
<protein>
    <submittedName>
        <fullName evidence="1">Uncharacterized protein</fullName>
    </submittedName>
</protein>
<reference evidence="1" key="1">
    <citation type="submission" date="2022-10" db="EMBL/GenBank/DDBJ databases">
        <title>Determination and structural analysis of whole genome sequence of Sarocladium strictum F4-1.</title>
        <authorList>
            <person name="Hu L."/>
            <person name="Jiang Y."/>
        </authorList>
    </citation>
    <scope>NUCLEOTIDE SEQUENCE</scope>
    <source>
        <strain evidence="1">F4-1</strain>
    </source>
</reference>
<gene>
    <name evidence="1" type="ORF">NLU13_8435</name>
</gene>
<keyword evidence="2" id="KW-1185">Reference proteome</keyword>